<evidence type="ECO:0000313" key="4">
    <source>
        <dbReference type="Proteomes" id="UP000322245"/>
    </source>
</evidence>
<keyword evidence="1" id="KW-0238">DNA-binding</keyword>
<feature type="domain" description="HTH CENPB-type" evidence="2">
    <location>
        <begin position="46"/>
        <end position="111"/>
    </location>
</feature>
<keyword evidence="4" id="KW-1185">Reference proteome</keyword>
<dbReference type="Proteomes" id="UP000322245">
    <property type="component" value="Unassembled WGS sequence"/>
</dbReference>
<proteinExistence type="predicted"/>
<evidence type="ECO:0000313" key="3">
    <source>
        <dbReference type="EMBL" id="TYJ58156.1"/>
    </source>
</evidence>
<organism evidence="3 4">
    <name type="scientific">Cryptococcus floricola</name>
    <dbReference type="NCBI Taxonomy" id="2591691"/>
    <lineage>
        <taxon>Eukaryota</taxon>
        <taxon>Fungi</taxon>
        <taxon>Dikarya</taxon>
        <taxon>Basidiomycota</taxon>
        <taxon>Agaricomycotina</taxon>
        <taxon>Tremellomycetes</taxon>
        <taxon>Tremellales</taxon>
        <taxon>Cryptococcaceae</taxon>
        <taxon>Cryptococcus</taxon>
    </lineage>
</organism>
<accession>A0A5D3B767</accession>
<dbReference type="GO" id="GO:0003677">
    <property type="term" value="F:DNA binding"/>
    <property type="evidence" value="ECO:0007669"/>
    <property type="project" value="UniProtKB-KW"/>
</dbReference>
<protein>
    <recommendedName>
        <fullName evidence="2">HTH CENPB-type domain-containing protein</fullName>
    </recommendedName>
</protein>
<dbReference type="EMBL" id="NIDF01000007">
    <property type="protein sequence ID" value="TYJ58156.1"/>
    <property type="molecule type" value="Genomic_DNA"/>
</dbReference>
<evidence type="ECO:0000259" key="2">
    <source>
        <dbReference type="PROSITE" id="PS51253"/>
    </source>
</evidence>
<dbReference type="AlphaFoldDB" id="A0A5D3B767"/>
<dbReference type="PROSITE" id="PS51253">
    <property type="entry name" value="HTH_CENPB"/>
    <property type="match status" value="1"/>
</dbReference>
<sequence length="151" mass="17368">MADPIDFAVAEKHEHPDKSYQRVVADEFHVPRTTLRSRHSGAHFSLASSAPRHLSEAQEMQLVDKINMFAGRGTLLSTQNVKEYAETICGHSLGRNWVSTFVTRHRRTLVSRYWKYQDKGRFDAASIESLESFFKLLELLIASIRRHPIET</sequence>
<dbReference type="InterPro" id="IPR006600">
    <property type="entry name" value="HTH_CenpB_DNA-bd_dom"/>
</dbReference>
<gene>
    <name evidence="3" type="ORF">B9479_001252</name>
</gene>
<name>A0A5D3B767_9TREE</name>
<comment type="caution">
    <text evidence="3">The sequence shown here is derived from an EMBL/GenBank/DDBJ whole genome shotgun (WGS) entry which is preliminary data.</text>
</comment>
<reference evidence="3 4" key="1">
    <citation type="submission" date="2017-05" db="EMBL/GenBank/DDBJ databases">
        <title>The Genome Sequence of Tsuchiyaea wingfieldii DSM 27421.</title>
        <authorList>
            <person name="Cuomo C."/>
            <person name="Passer A."/>
            <person name="Billmyre B."/>
            <person name="Heitman J."/>
        </authorList>
    </citation>
    <scope>NUCLEOTIDE SEQUENCE [LARGE SCALE GENOMIC DNA]</scope>
    <source>
        <strain evidence="3 4">DSM 27421</strain>
    </source>
</reference>
<evidence type="ECO:0000256" key="1">
    <source>
        <dbReference type="ARBA" id="ARBA00023125"/>
    </source>
</evidence>